<dbReference type="PROSITE" id="PS00062">
    <property type="entry name" value="ALDOKETO_REDUCTASE_2"/>
    <property type="match status" value="1"/>
</dbReference>
<comment type="caution">
    <text evidence="5">The sequence shown here is derived from an EMBL/GenBank/DDBJ whole genome shotgun (WGS) entry which is preliminary data.</text>
</comment>
<evidence type="ECO:0000256" key="1">
    <source>
        <dbReference type="ARBA" id="ARBA00007905"/>
    </source>
</evidence>
<dbReference type="Gene3D" id="3.20.20.100">
    <property type="entry name" value="NADP-dependent oxidoreductase domain"/>
    <property type="match status" value="1"/>
</dbReference>
<dbReference type="InterPro" id="IPR020471">
    <property type="entry name" value="AKR"/>
</dbReference>
<feature type="domain" description="NADP-dependent oxidoreductase" evidence="4">
    <location>
        <begin position="18"/>
        <end position="260"/>
    </location>
</feature>
<dbReference type="Pfam" id="PF00248">
    <property type="entry name" value="Aldo_ket_red"/>
    <property type="match status" value="1"/>
</dbReference>
<protein>
    <submittedName>
        <fullName evidence="5">Aldo/keto reductase</fullName>
    </submittedName>
</protein>
<evidence type="ECO:0000256" key="2">
    <source>
        <dbReference type="ARBA" id="ARBA00022857"/>
    </source>
</evidence>
<evidence type="ECO:0000259" key="4">
    <source>
        <dbReference type="Pfam" id="PF00248"/>
    </source>
</evidence>
<dbReference type="PANTHER" id="PTHR43827">
    <property type="entry name" value="2,5-DIKETO-D-GLUCONIC ACID REDUCTASE"/>
    <property type="match status" value="1"/>
</dbReference>
<gene>
    <name evidence="5" type="ORF">NGM99_01095</name>
</gene>
<dbReference type="PROSITE" id="PS00798">
    <property type="entry name" value="ALDOKETO_REDUCTASE_1"/>
    <property type="match status" value="1"/>
</dbReference>
<organism evidence="5 6">
    <name type="scientific">Mesorhizobium liriopis</name>
    <dbReference type="NCBI Taxonomy" id="2953882"/>
    <lineage>
        <taxon>Bacteria</taxon>
        <taxon>Pseudomonadati</taxon>
        <taxon>Pseudomonadota</taxon>
        <taxon>Alphaproteobacteria</taxon>
        <taxon>Hyphomicrobiales</taxon>
        <taxon>Phyllobacteriaceae</taxon>
        <taxon>Mesorhizobium</taxon>
    </lineage>
</organism>
<reference evidence="5 6" key="1">
    <citation type="submission" date="2022-06" db="EMBL/GenBank/DDBJ databases">
        <title>Mesorhizobium sp. strain RP14 Genome sequencing and assembly.</title>
        <authorList>
            <person name="Kim I."/>
        </authorList>
    </citation>
    <scope>NUCLEOTIDE SEQUENCE [LARGE SCALE GENOMIC DNA]</scope>
    <source>
        <strain evidence="6">RP14(2022)</strain>
    </source>
</reference>
<keyword evidence="6" id="KW-1185">Reference proteome</keyword>
<name>A0ABT1C0M0_9HYPH</name>
<proteinExistence type="inferred from homology"/>
<evidence type="ECO:0000256" key="3">
    <source>
        <dbReference type="ARBA" id="ARBA00023002"/>
    </source>
</evidence>
<dbReference type="Proteomes" id="UP001205906">
    <property type="component" value="Unassembled WGS sequence"/>
</dbReference>
<dbReference type="PANTHER" id="PTHR43827:SF3">
    <property type="entry name" value="NADP-DEPENDENT OXIDOREDUCTASE DOMAIN-CONTAINING PROTEIN"/>
    <property type="match status" value="1"/>
</dbReference>
<dbReference type="InterPro" id="IPR018170">
    <property type="entry name" value="Aldo/ket_reductase_CS"/>
</dbReference>
<dbReference type="PROSITE" id="PS00063">
    <property type="entry name" value="ALDOKETO_REDUCTASE_3"/>
    <property type="match status" value="1"/>
</dbReference>
<keyword evidence="2" id="KW-0521">NADP</keyword>
<dbReference type="SUPFAM" id="SSF51430">
    <property type="entry name" value="NAD(P)-linked oxidoreductase"/>
    <property type="match status" value="1"/>
</dbReference>
<sequence>MTEQPRITFNDGHSIPQIGLGVWQTPNDGAADAVRTALEAGYRHIDTAAAYNNEEGVGEGIRASGLGRDEVFVTTKIWNEDQGYDQTLKALDASLKKLKLDQVDLILIHWPSPHRDLYVDTWRALIKAREDGKAKSIGVSNFEIEHLDRIVEETGVTPVLNQIELHPGFEQKRLRAAHAQRDIRTESWSPLGQGKTLSDPVIAGIAAKYGKTPAQVIIRWHLDNGLIVIPKSVTPSRIKENFDVFGFKLDSGDLERISGLEDVGGRIGPNPMTATF</sequence>
<dbReference type="RefSeq" id="WP_252815200.1">
    <property type="nucleotide sequence ID" value="NZ_JAMXQS010000001.1"/>
</dbReference>
<evidence type="ECO:0000313" key="5">
    <source>
        <dbReference type="EMBL" id="MCO6048384.1"/>
    </source>
</evidence>
<keyword evidence="3" id="KW-0560">Oxidoreductase</keyword>
<dbReference type="PIRSF" id="PIRSF000097">
    <property type="entry name" value="AKR"/>
    <property type="match status" value="1"/>
</dbReference>
<dbReference type="InterPro" id="IPR036812">
    <property type="entry name" value="NAD(P)_OxRdtase_dom_sf"/>
</dbReference>
<evidence type="ECO:0000313" key="6">
    <source>
        <dbReference type="Proteomes" id="UP001205906"/>
    </source>
</evidence>
<comment type="similarity">
    <text evidence="1">Belongs to the aldo/keto reductase family.</text>
</comment>
<accession>A0ABT1C0M0</accession>
<dbReference type="PRINTS" id="PR00069">
    <property type="entry name" value="ALDKETRDTASE"/>
</dbReference>
<dbReference type="EMBL" id="JAMXQS010000001">
    <property type="protein sequence ID" value="MCO6048384.1"/>
    <property type="molecule type" value="Genomic_DNA"/>
</dbReference>
<dbReference type="InterPro" id="IPR023210">
    <property type="entry name" value="NADP_OxRdtase_dom"/>
</dbReference>